<gene>
    <name evidence="4" type="ORF">HUE56_29740</name>
</gene>
<dbReference type="RefSeq" id="WP_149201616.1">
    <property type="nucleotide sequence ID" value="NZ_CP054622.1"/>
</dbReference>
<evidence type="ECO:0000313" key="4">
    <source>
        <dbReference type="EMBL" id="QKS54686.1"/>
    </source>
</evidence>
<name>A0A6N1ASV3_9PROT</name>
<accession>A0A6N1ASV3</accession>
<comment type="similarity">
    <text evidence="1">Belongs to the virb1 family.</text>
</comment>
<dbReference type="Pfam" id="PF01464">
    <property type="entry name" value="SLT"/>
    <property type="match status" value="1"/>
</dbReference>
<evidence type="ECO:0000259" key="3">
    <source>
        <dbReference type="Pfam" id="PF01464"/>
    </source>
</evidence>
<geneLocation type="plasmid" evidence="4 5">
    <name>unnamed7</name>
</geneLocation>
<keyword evidence="5" id="KW-1185">Reference proteome</keyword>
<feature type="region of interest" description="Disordered" evidence="2">
    <location>
        <begin position="1"/>
        <end position="38"/>
    </location>
</feature>
<dbReference type="OrthoDB" id="5945995at2"/>
<evidence type="ECO:0000256" key="2">
    <source>
        <dbReference type="SAM" id="MobiDB-lite"/>
    </source>
</evidence>
<dbReference type="Gene3D" id="1.10.530.10">
    <property type="match status" value="1"/>
</dbReference>
<proteinExistence type="inferred from homology"/>
<feature type="domain" description="Transglycosylase SLT" evidence="3">
    <location>
        <begin position="70"/>
        <end position="193"/>
    </location>
</feature>
<organism evidence="4 5">
    <name type="scientific">Azospirillum oryzae</name>
    <dbReference type="NCBI Taxonomy" id="286727"/>
    <lineage>
        <taxon>Bacteria</taxon>
        <taxon>Pseudomonadati</taxon>
        <taxon>Pseudomonadota</taxon>
        <taxon>Alphaproteobacteria</taxon>
        <taxon>Rhodospirillales</taxon>
        <taxon>Azospirillaceae</taxon>
        <taxon>Azospirillum</taxon>
    </lineage>
</organism>
<dbReference type="Proteomes" id="UP000509702">
    <property type="component" value="Plasmid unnamed7"/>
</dbReference>
<dbReference type="InterPro" id="IPR008258">
    <property type="entry name" value="Transglycosylase_SLT_dom_1"/>
</dbReference>
<dbReference type="SUPFAM" id="SSF53955">
    <property type="entry name" value="Lysozyme-like"/>
    <property type="match status" value="1"/>
</dbReference>
<evidence type="ECO:0000256" key="1">
    <source>
        <dbReference type="ARBA" id="ARBA00009387"/>
    </source>
</evidence>
<dbReference type="AlphaFoldDB" id="A0A6N1ASV3"/>
<sequence length="230" mass="25163">MIKQSFEVSRASKGRRHTMWPVKHYDKGASKPGSPQQKRRLMSAVAAIGTAMMAAISSPVSAFSLSGTAWEVAAAEEGIDPYLLFSVALVESARHENRFARPWPWALNGPKGNFYGDDRSEAERHLRSMPSADLQRTAIGMMQVYVGAHGKHVTDPADLLDPVLNLRMGATILRESIASKPGDLALGIGRYNAWQNEPAARAYGQRVLAVYQRLKQLTGSGLSVSSLWND</sequence>
<dbReference type="InterPro" id="IPR023346">
    <property type="entry name" value="Lysozyme-like_dom_sf"/>
</dbReference>
<reference evidence="4 5" key="1">
    <citation type="submission" date="2020-06" db="EMBL/GenBank/DDBJ databases">
        <title>Complete genome of Azosprillum oryzae KACC14407.</title>
        <authorList>
            <person name="Kim M."/>
            <person name="Park Y.-J."/>
            <person name="Shin J.-H."/>
        </authorList>
    </citation>
    <scope>NUCLEOTIDE SEQUENCE [LARGE SCALE GENOMIC DNA]</scope>
    <source>
        <strain evidence="4 5">KACC 14407</strain>
        <plasmid evidence="4 5">unnamed7</plasmid>
    </source>
</reference>
<evidence type="ECO:0000313" key="5">
    <source>
        <dbReference type="Proteomes" id="UP000509702"/>
    </source>
</evidence>
<dbReference type="EMBL" id="CP054622">
    <property type="protein sequence ID" value="QKS54686.1"/>
    <property type="molecule type" value="Genomic_DNA"/>
</dbReference>
<keyword evidence="4" id="KW-0614">Plasmid</keyword>
<dbReference type="KEGG" id="aoz:HUE56_29740"/>
<protein>
    <submittedName>
        <fullName evidence="4">Transglycosylase SLT domain-containing protein</fullName>
    </submittedName>
</protein>